<name>A0ABV5WGZ8_9BACI</name>
<keyword evidence="6 8" id="KW-0456">Lyase</keyword>
<comment type="catalytic activity">
    <reaction evidence="1">
        <text>5-hydroxy-2-oxo-4-ureido-2,5-dihydro-1H-imidazole-5-carboxylate + H(+) = (S)-allantoin + CO2</text>
        <dbReference type="Rhea" id="RHEA:26301"/>
        <dbReference type="ChEBI" id="CHEBI:15378"/>
        <dbReference type="ChEBI" id="CHEBI:15678"/>
        <dbReference type="ChEBI" id="CHEBI:16526"/>
        <dbReference type="ChEBI" id="CHEBI:58639"/>
        <dbReference type="EC" id="4.1.1.97"/>
    </reaction>
</comment>
<dbReference type="InterPro" id="IPR036778">
    <property type="entry name" value="OHCU_decarboxylase_sf"/>
</dbReference>
<gene>
    <name evidence="8" type="primary">uraD</name>
    <name evidence="8" type="ORF">ACFFMS_15945</name>
</gene>
<dbReference type="InterPro" id="IPR017580">
    <property type="entry name" value="OHCU_decarboxylase-1"/>
</dbReference>
<dbReference type="SUPFAM" id="SSF158694">
    <property type="entry name" value="UraD-Like"/>
    <property type="match status" value="1"/>
</dbReference>
<dbReference type="GO" id="GO:0051997">
    <property type="term" value="F:2-oxo-4-hydroxy-4-carboxy-5-ureidoimidazoline decarboxylase activity"/>
    <property type="evidence" value="ECO:0007669"/>
    <property type="project" value="UniProtKB-EC"/>
</dbReference>
<reference evidence="8 9" key="1">
    <citation type="submission" date="2024-09" db="EMBL/GenBank/DDBJ databases">
        <authorList>
            <person name="Sun Q."/>
            <person name="Mori K."/>
        </authorList>
    </citation>
    <scope>NUCLEOTIDE SEQUENCE [LARGE SCALE GENOMIC DNA]</scope>
    <source>
        <strain evidence="8 9">JCM 11201</strain>
    </source>
</reference>
<sequence>MITINVLNEIALSEFVEQLKDLFEHSPWIVQRAGELRPFRSREDLYEGMISVVKTASDEEKLDLIRAHPHLGTRKTMSSFSQSEQKNVGLNQLSETEYELLLNMNKGYVQRFGFPFILAVRGKNKDEMFQAMQNRLKHSKEQEFNQALSEIYQIVRFRIEDQIM</sequence>
<evidence type="ECO:0000259" key="7">
    <source>
        <dbReference type="Pfam" id="PF09349"/>
    </source>
</evidence>
<feature type="domain" description="Oxo-4-hydroxy-4-carboxy-5-ureidoimidazoline decarboxylase" evidence="7">
    <location>
        <begin position="10"/>
        <end position="160"/>
    </location>
</feature>
<dbReference type="EMBL" id="JBHMAF010000100">
    <property type="protein sequence ID" value="MFB9759886.1"/>
    <property type="molecule type" value="Genomic_DNA"/>
</dbReference>
<keyword evidence="4" id="KW-0659">Purine metabolism</keyword>
<dbReference type="Pfam" id="PF09349">
    <property type="entry name" value="OHCU_decarbox"/>
    <property type="match status" value="1"/>
</dbReference>
<evidence type="ECO:0000256" key="5">
    <source>
        <dbReference type="ARBA" id="ARBA00022793"/>
    </source>
</evidence>
<evidence type="ECO:0000313" key="8">
    <source>
        <dbReference type="EMBL" id="MFB9759886.1"/>
    </source>
</evidence>
<dbReference type="NCBIfam" id="TIGR03164">
    <property type="entry name" value="UHCUDC"/>
    <property type="match status" value="1"/>
</dbReference>
<evidence type="ECO:0000256" key="2">
    <source>
        <dbReference type="ARBA" id="ARBA00004754"/>
    </source>
</evidence>
<protein>
    <recommendedName>
        <fullName evidence="3">2-oxo-4-hydroxy-4-carboxy-5-ureidoimidazoline decarboxylase</fullName>
        <ecNumber evidence="3">4.1.1.97</ecNumber>
    </recommendedName>
</protein>
<dbReference type="PANTHER" id="PTHR43466">
    <property type="entry name" value="2-OXO-4-HYDROXY-4-CARBOXY-5-UREIDOIMIDAZOLINE DECARBOXYLASE-RELATED"/>
    <property type="match status" value="1"/>
</dbReference>
<dbReference type="Gene3D" id="1.10.3330.10">
    <property type="entry name" value="Oxo-4-hydroxy-4-carboxy-5-ureidoimidazoline decarboxylase"/>
    <property type="match status" value="1"/>
</dbReference>
<comment type="caution">
    <text evidence="8">The sequence shown here is derived from an EMBL/GenBank/DDBJ whole genome shotgun (WGS) entry which is preliminary data.</text>
</comment>
<dbReference type="RefSeq" id="WP_379950215.1">
    <property type="nucleotide sequence ID" value="NZ_JBHMAF010000100.1"/>
</dbReference>
<comment type="pathway">
    <text evidence="2">Purine metabolism; urate degradation; (S)-allantoin from urate: step 3/3.</text>
</comment>
<organism evidence="8 9">
    <name type="scientific">Ectobacillus funiculus</name>
    <dbReference type="NCBI Taxonomy" id="137993"/>
    <lineage>
        <taxon>Bacteria</taxon>
        <taxon>Bacillati</taxon>
        <taxon>Bacillota</taxon>
        <taxon>Bacilli</taxon>
        <taxon>Bacillales</taxon>
        <taxon>Bacillaceae</taxon>
        <taxon>Ectobacillus</taxon>
    </lineage>
</organism>
<dbReference type="PANTHER" id="PTHR43466:SF1">
    <property type="entry name" value="2-OXO-4-HYDROXY-4-CARBOXY-5-UREIDOIMIDAZOLINE DECARBOXYLASE-RELATED"/>
    <property type="match status" value="1"/>
</dbReference>
<evidence type="ECO:0000256" key="1">
    <source>
        <dbReference type="ARBA" id="ARBA00001163"/>
    </source>
</evidence>
<accession>A0ABV5WGZ8</accession>
<evidence type="ECO:0000256" key="4">
    <source>
        <dbReference type="ARBA" id="ARBA00022631"/>
    </source>
</evidence>
<evidence type="ECO:0000256" key="6">
    <source>
        <dbReference type="ARBA" id="ARBA00023239"/>
    </source>
</evidence>
<dbReference type="InterPro" id="IPR018020">
    <property type="entry name" value="OHCU_decarboxylase"/>
</dbReference>
<dbReference type="EC" id="4.1.1.97" evidence="3"/>
<evidence type="ECO:0000256" key="3">
    <source>
        <dbReference type="ARBA" id="ARBA00012257"/>
    </source>
</evidence>
<keyword evidence="5" id="KW-0210">Decarboxylase</keyword>
<dbReference type="Proteomes" id="UP001589609">
    <property type="component" value="Unassembled WGS sequence"/>
</dbReference>
<proteinExistence type="predicted"/>
<evidence type="ECO:0000313" key="9">
    <source>
        <dbReference type="Proteomes" id="UP001589609"/>
    </source>
</evidence>
<keyword evidence="9" id="KW-1185">Reference proteome</keyword>